<evidence type="ECO:0000313" key="12">
    <source>
        <dbReference type="EMBL" id="MBJ6363904.1"/>
    </source>
</evidence>
<dbReference type="GO" id="GO:0004748">
    <property type="term" value="F:ribonucleoside-diphosphate reductase activity, thioredoxin disulfide as acceptor"/>
    <property type="evidence" value="ECO:0007669"/>
    <property type="project" value="UniProtKB-EC"/>
</dbReference>
<gene>
    <name evidence="12" type="ORF">JFN88_22065</name>
</gene>
<dbReference type="PRINTS" id="PR01183">
    <property type="entry name" value="RIBORDTASEM1"/>
</dbReference>
<dbReference type="InterPro" id="IPR013346">
    <property type="entry name" value="NrdE_NrdA_C"/>
</dbReference>
<accession>A0A934J8S2</accession>
<evidence type="ECO:0000256" key="9">
    <source>
        <dbReference type="PROSITE-ProRule" id="PRU00492"/>
    </source>
</evidence>
<keyword evidence="5 9" id="KW-0067">ATP-binding</keyword>
<dbReference type="AlphaFoldDB" id="A0A934J8S2"/>
<dbReference type="InterPro" id="IPR005144">
    <property type="entry name" value="ATP-cone_dom"/>
</dbReference>
<dbReference type="SUPFAM" id="SSF51998">
    <property type="entry name" value="PFL-like glycyl radical enzymes"/>
    <property type="match status" value="1"/>
</dbReference>
<comment type="caution">
    <text evidence="12">The sequence shown here is derived from an EMBL/GenBank/DDBJ whole genome shotgun (WGS) entry which is preliminary data.</text>
</comment>
<dbReference type="PANTHER" id="PTHR11573">
    <property type="entry name" value="RIBONUCLEOSIDE-DIPHOSPHATE REDUCTASE LARGE CHAIN"/>
    <property type="match status" value="1"/>
</dbReference>
<keyword evidence="4 9" id="KW-0547">Nucleotide-binding</keyword>
<evidence type="ECO:0000256" key="1">
    <source>
        <dbReference type="ARBA" id="ARBA00010406"/>
    </source>
</evidence>
<feature type="domain" description="ATP-cone" evidence="11">
    <location>
        <begin position="1"/>
        <end position="91"/>
    </location>
</feature>
<dbReference type="PANTHER" id="PTHR11573:SF6">
    <property type="entry name" value="RIBONUCLEOSIDE-DIPHOSPHATE REDUCTASE LARGE SUBUNIT"/>
    <property type="match status" value="1"/>
</dbReference>
<evidence type="ECO:0000256" key="4">
    <source>
        <dbReference type="ARBA" id="ARBA00022741"/>
    </source>
</evidence>
<dbReference type="Pfam" id="PF03477">
    <property type="entry name" value="ATP-cone"/>
    <property type="match status" value="1"/>
</dbReference>
<evidence type="ECO:0000256" key="5">
    <source>
        <dbReference type="ARBA" id="ARBA00022840"/>
    </source>
</evidence>
<dbReference type="GO" id="GO:0009263">
    <property type="term" value="P:deoxyribonucleotide biosynthetic process"/>
    <property type="evidence" value="ECO:0007669"/>
    <property type="project" value="UniProtKB-KW"/>
</dbReference>
<evidence type="ECO:0000256" key="8">
    <source>
        <dbReference type="ARBA" id="ARBA00047754"/>
    </source>
</evidence>
<protein>
    <recommendedName>
        <fullName evidence="2 10">Ribonucleoside-diphosphate reductase</fullName>
        <ecNumber evidence="2 10">1.17.4.1</ecNumber>
    </recommendedName>
</protein>
<sequence>MDIVKRNGQKEELIFSKLKKVIDFACDGFESCDPLELETALLPYFRNHITTKEIQRTLIQVAVEKTSAEQPNWQYVAAKLLVYDLYKEAQINRKYGYFGYGDFYSLITYLTDKGFYGRYILDHYSREEIRELGTYIVPERDYLFNYIGLKTLSDRYLIKGFDGEILELPQELFMGVAMHLAMKEQDKLSWARKFYDVLSRLQMTVATPTLANARKPFHQLSSCFIDTVPDNLWGIYNVDASFAQVSKFGGGMGIYVGKVRSRGSDIRGYKGVAGGVVPWIKNYNNTAVAVDQLGVRSGAVAIYLDVWHKDIFDFLNLKTNNGDDRMKAHDIFPGVCIPDLFMRKVEDRDSWYLFDPHEVRSLMGWSLEDAWGEEWERRYEECVNHPELSREEVPAIEIMKRILASAFETGTPFVFYRDTVNRANPNKHKGIIYCSNLCTEICQNMSATEYVSTTHENGIITTQVKSGDYVVCNLSSLNLGRTRKKEDIAKVVACQMRMMDNVIDLNHYPIPQAEITNRKYRAVGLGTSGYHQWLALNRINWESDEHLEQADELYEWINYCAILASMEIAREKGAYPAFEGSEWQSGAYFERRGYDSPQWQTLKESVAEHGVRNAWMFAIAPTASTSLIAGSTAGIDPIFNKFFIEEKKNAVIPQTAPDLNEDTFWFYKEAHHIDQHWSIKAAGRRQRHIDQAQSFNLYITPDYTAKDFLELYMEAWKHGLKTVYYCRNQSLEVEDCVSCSS</sequence>
<evidence type="ECO:0000256" key="6">
    <source>
        <dbReference type="ARBA" id="ARBA00023002"/>
    </source>
</evidence>
<evidence type="ECO:0000313" key="13">
    <source>
        <dbReference type="Proteomes" id="UP000640274"/>
    </source>
</evidence>
<evidence type="ECO:0000256" key="2">
    <source>
        <dbReference type="ARBA" id="ARBA00012274"/>
    </source>
</evidence>
<dbReference type="RefSeq" id="WP_199021502.1">
    <property type="nucleotide sequence ID" value="NZ_JAELUP010000107.1"/>
</dbReference>
<name>A0A934J8S2_9BACL</name>
<dbReference type="CDD" id="cd01679">
    <property type="entry name" value="RNR_I"/>
    <property type="match status" value="1"/>
</dbReference>
<dbReference type="Gene3D" id="3.20.70.20">
    <property type="match status" value="1"/>
</dbReference>
<keyword evidence="13" id="KW-1185">Reference proteome</keyword>
<dbReference type="Pfam" id="PF02867">
    <property type="entry name" value="Ribonuc_red_lgC"/>
    <property type="match status" value="1"/>
</dbReference>
<evidence type="ECO:0000256" key="7">
    <source>
        <dbReference type="ARBA" id="ARBA00023116"/>
    </source>
</evidence>
<keyword evidence="7 10" id="KW-0215">Deoxyribonucleotide synthesis</keyword>
<dbReference type="InterPro" id="IPR013509">
    <property type="entry name" value="RNR_lsu_N"/>
</dbReference>
<reference evidence="12" key="1">
    <citation type="submission" date="2020-12" db="EMBL/GenBank/DDBJ databases">
        <authorList>
            <person name="Huq M.A."/>
        </authorList>
    </citation>
    <scope>NUCLEOTIDE SEQUENCE</scope>
    <source>
        <strain evidence="12">MAHUQ-46</strain>
    </source>
</reference>
<comment type="function">
    <text evidence="10">Provides the precursors necessary for DNA synthesis. Catalyzes the biosynthesis of deoxyribonucleotides from the corresponding ribonucleotides.</text>
</comment>
<dbReference type="NCBIfam" id="TIGR02506">
    <property type="entry name" value="NrdE_NrdA"/>
    <property type="match status" value="1"/>
</dbReference>
<proteinExistence type="inferred from homology"/>
<dbReference type="GO" id="GO:0005971">
    <property type="term" value="C:ribonucleoside-diphosphate reductase complex"/>
    <property type="evidence" value="ECO:0007669"/>
    <property type="project" value="TreeGrafter"/>
</dbReference>
<keyword evidence="6 10" id="KW-0560">Oxidoreductase</keyword>
<dbReference type="EC" id="1.17.4.1" evidence="2 10"/>
<dbReference type="PROSITE" id="PS51161">
    <property type="entry name" value="ATP_CONE"/>
    <property type="match status" value="1"/>
</dbReference>
<organism evidence="12 13">
    <name type="scientific">Paenibacillus roseus</name>
    <dbReference type="NCBI Taxonomy" id="2798579"/>
    <lineage>
        <taxon>Bacteria</taxon>
        <taxon>Bacillati</taxon>
        <taxon>Bacillota</taxon>
        <taxon>Bacilli</taxon>
        <taxon>Bacillales</taxon>
        <taxon>Paenibacillaceae</taxon>
        <taxon>Paenibacillus</taxon>
    </lineage>
</organism>
<dbReference type="InterPro" id="IPR008926">
    <property type="entry name" value="RNR_R1-su_N"/>
</dbReference>
<comment type="similarity">
    <text evidence="1 10">Belongs to the ribonucleoside diphosphate reductase large chain family.</text>
</comment>
<comment type="catalytic activity">
    <reaction evidence="8 10">
        <text>a 2'-deoxyribonucleoside 5'-diphosphate + [thioredoxin]-disulfide + H2O = a ribonucleoside 5'-diphosphate + [thioredoxin]-dithiol</text>
        <dbReference type="Rhea" id="RHEA:23252"/>
        <dbReference type="Rhea" id="RHEA-COMP:10698"/>
        <dbReference type="Rhea" id="RHEA-COMP:10700"/>
        <dbReference type="ChEBI" id="CHEBI:15377"/>
        <dbReference type="ChEBI" id="CHEBI:29950"/>
        <dbReference type="ChEBI" id="CHEBI:50058"/>
        <dbReference type="ChEBI" id="CHEBI:57930"/>
        <dbReference type="ChEBI" id="CHEBI:73316"/>
        <dbReference type="EC" id="1.17.4.1"/>
    </reaction>
</comment>
<dbReference type="FunFam" id="3.20.70.20:FF:000014">
    <property type="entry name" value="Ribonucleoside-diphosphate reductase"/>
    <property type="match status" value="1"/>
</dbReference>
<evidence type="ECO:0000256" key="10">
    <source>
        <dbReference type="RuleBase" id="RU003410"/>
    </source>
</evidence>
<dbReference type="Proteomes" id="UP000640274">
    <property type="component" value="Unassembled WGS sequence"/>
</dbReference>
<dbReference type="InterPro" id="IPR000788">
    <property type="entry name" value="RNR_lg_C"/>
</dbReference>
<evidence type="ECO:0000256" key="3">
    <source>
        <dbReference type="ARBA" id="ARBA00022533"/>
    </source>
</evidence>
<dbReference type="Pfam" id="PF00317">
    <property type="entry name" value="Ribonuc_red_lgN"/>
    <property type="match status" value="1"/>
</dbReference>
<dbReference type="GO" id="GO:0005524">
    <property type="term" value="F:ATP binding"/>
    <property type="evidence" value="ECO:0007669"/>
    <property type="project" value="UniProtKB-UniRule"/>
</dbReference>
<dbReference type="SUPFAM" id="SSF48168">
    <property type="entry name" value="R1 subunit of ribonucleotide reductase, N-terminal domain"/>
    <property type="match status" value="1"/>
</dbReference>
<keyword evidence="3" id="KW-0021">Allosteric enzyme</keyword>
<dbReference type="EMBL" id="JAELUP010000107">
    <property type="protein sequence ID" value="MBJ6363904.1"/>
    <property type="molecule type" value="Genomic_DNA"/>
</dbReference>
<dbReference type="InterPro" id="IPR039718">
    <property type="entry name" value="Rrm1"/>
</dbReference>
<evidence type="ECO:0000259" key="11">
    <source>
        <dbReference type="PROSITE" id="PS51161"/>
    </source>
</evidence>